<dbReference type="Proteomes" id="UP000024547">
    <property type="component" value="Unassembled WGS sequence"/>
</dbReference>
<comment type="similarity">
    <text evidence="1">Belongs to the TfdA dioxygenase family.</text>
</comment>
<evidence type="ECO:0000256" key="1">
    <source>
        <dbReference type="ARBA" id="ARBA00005896"/>
    </source>
</evidence>
<dbReference type="Pfam" id="PF02668">
    <property type="entry name" value="TauD"/>
    <property type="match status" value="1"/>
</dbReference>
<evidence type="ECO:0000313" key="7">
    <source>
        <dbReference type="EMBL" id="KCZ58180.1"/>
    </source>
</evidence>
<dbReference type="STRING" id="1280948.HY36_09990"/>
<dbReference type="PANTHER" id="PTHR30468">
    <property type="entry name" value="ALPHA-KETOGLUTARATE-DEPENDENT SULFONATE DIOXYGENASE"/>
    <property type="match status" value="1"/>
</dbReference>
<evidence type="ECO:0000256" key="2">
    <source>
        <dbReference type="ARBA" id="ARBA00022723"/>
    </source>
</evidence>
<dbReference type="eggNOG" id="COG2175">
    <property type="taxonomic scope" value="Bacteria"/>
</dbReference>
<dbReference type="GO" id="GO:0005737">
    <property type="term" value="C:cytoplasm"/>
    <property type="evidence" value="ECO:0007669"/>
    <property type="project" value="TreeGrafter"/>
</dbReference>
<evidence type="ECO:0000256" key="4">
    <source>
        <dbReference type="ARBA" id="ARBA00023002"/>
    </source>
</evidence>
<dbReference type="InterPro" id="IPR003819">
    <property type="entry name" value="TauD/TfdA-like"/>
</dbReference>
<accession>A0A059DXI6</accession>
<dbReference type="InterPro" id="IPR042098">
    <property type="entry name" value="TauD-like_sf"/>
</dbReference>
<proteinExistence type="inferred from homology"/>
<gene>
    <name evidence="7" type="ORF">HY36_09990</name>
</gene>
<dbReference type="GO" id="GO:0046872">
    <property type="term" value="F:metal ion binding"/>
    <property type="evidence" value="ECO:0007669"/>
    <property type="project" value="UniProtKB-KW"/>
</dbReference>
<dbReference type="PANTHER" id="PTHR30468:SF1">
    <property type="entry name" value="ALPHA-KETOGLUTARATE-DEPENDENT SULFONATE DIOXYGENASE"/>
    <property type="match status" value="1"/>
</dbReference>
<feature type="domain" description="TauD/TfdA-like" evidence="6">
    <location>
        <begin position="17"/>
        <end position="269"/>
    </location>
</feature>
<keyword evidence="5" id="KW-0408">Iron</keyword>
<keyword evidence="3" id="KW-0223">Dioxygenase</keyword>
<dbReference type="SUPFAM" id="SSF51197">
    <property type="entry name" value="Clavaminate synthase-like"/>
    <property type="match status" value="1"/>
</dbReference>
<organism evidence="7 8">
    <name type="scientific">Hyphomonas atlantica</name>
    <dbReference type="NCBI Taxonomy" id="1280948"/>
    <lineage>
        <taxon>Bacteria</taxon>
        <taxon>Pseudomonadati</taxon>
        <taxon>Pseudomonadota</taxon>
        <taxon>Alphaproteobacteria</taxon>
        <taxon>Hyphomonadales</taxon>
        <taxon>Hyphomonadaceae</taxon>
        <taxon>Hyphomonas</taxon>
    </lineage>
</organism>
<dbReference type="Gene3D" id="3.60.130.10">
    <property type="entry name" value="Clavaminate synthase-like"/>
    <property type="match status" value="1"/>
</dbReference>
<dbReference type="PATRIC" id="fig|1280948.3.peg.3118"/>
<dbReference type="GeneID" id="92500376"/>
<keyword evidence="2" id="KW-0479">Metal-binding</keyword>
<dbReference type="RefSeq" id="WP_035554683.1">
    <property type="nucleotide sequence ID" value="NZ_AWFH01000061.1"/>
</dbReference>
<dbReference type="EMBL" id="AWFH01000061">
    <property type="protein sequence ID" value="KCZ58180.1"/>
    <property type="molecule type" value="Genomic_DNA"/>
</dbReference>
<keyword evidence="4" id="KW-0560">Oxidoreductase</keyword>
<name>A0A059DXI6_9PROT</name>
<evidence type="ECO:0000256" key="5">
    <source>
        <dbReference type="ARBA" id="ARBA00023004"/>
    </source>
</evidence>
<reference evidence="7 8" key="1">
    <citation type="journal article" date="2014" name="Antonie Van Leeuwenhoek">
        <title>Hyphomonas beringensis sp. nov. and Hyphomonas chukchiensis sp. nov., isolated from surface seawater of the Bering Sea and Chukchi Sea.</title>
        <authorList>
            <person name="Li C."/>
            <person name="Lai Q."/>
            <person name="Li G."/>
            <person name="Dong C."/>
            <person name="Wang J."/>
            <person name="Liao Y."/>
            <person name="Shao Z."/>
        </authorList>
    </citation>
    <scope>NUCLEOTIDE SEQUENCE [LARGE SCALE GENOMIC DNA]</scope>
    <source>
        <strain evidence="7 8">22II1-22F38</strain>
    </source>
</reference>
<dbReference type="GO" id="GO:0006790">
    <property type="term" value="P:sulfur compound metabolic process"/>
    <property type="evidence" value="ECO:0007669"/>
    <property type="project" value="TreeGrafter"/>
</dbReference>
<evidence type="ECO:0000313" key="8">
    <source>
        <dbReference type="Proteomes" id="UP000024547"/>
    </source>
</evidence>
<evidence type="ECO:0000256" key="3">
    <source>
        <dbReference type="ARBA" id="ARBA00022964"/>
    </source>
</evidence>
<protein>
    <recommendedName>
        <fullName evidence="6">TauD/TfdA-like domain-containing protein</fullName>
    </recommendedName>
</protein>
<evidence type="ECO:0000259" key="6">
    <source>
        <dbReference type="Pfam" id="PF02668"/>
    </source>
</evidence>
<keyword evidence="8" id="KW-1185">Reference proteome</keyword>
<dbReference type="InterPro" id="IPR051323">
    <property type="entry name" value="AtsK-like"/>
</dbReference>
<dbReference type="AlphaFoldDB" id="A0A059DXI6"/>
<sequence>MSEFDGDKTYQHFTANRVTPYMGAELDGIDLTRPLSPSQADELRDALARFQVIFFRDQEISHDAHKDLGRLFGPLAIHSAVAGIDGHPEIVAIHADADSKYVAGESWHSDLSADEEPPLGSILYLHTVPETGGDTMFSSMYKAYDALSERMKTYLEGLEAVHDANPVYHALFKDYDKRYPVATHPVIRRHPVTGKKCIFVNSSYTTHIEGLSDEESKAVLNFLFDHVKNPNFQIRFRWKPHSIAFWDNRAVQHLAVWDYFPEVRSGFRVTIAGDKPVS</sequence>
<comment type="caution">
    <text evidence="7">The sequence shown here is derived from an EMBL/GenBank/DDBJ whole genome shotgun (WGS) entry which is preliminary data.</text>
</comment>
<dbReference type="GO" id="GO:0000908">
    <property type="term" value="F:taurine dioxygenase activity"/>
    <property type="evidence" value="ECO:0007669"/>
    <property type="project" value="TreeGrafter"/>
</dbReference>